<feature type="domain" description="PBP" evidence="1">
    <location>
        <begin position="4"/>
        <end position="221"/>
    </location>
</feature>
<proteinExistence type="predicted"/>
<dbReference type="Proteomes" id="UP001174909">
    <property type="component" value="Unassembled WGS sequence"/>
</dbReference>
<dbReference type="Pfam" id="PF12849">
    <property type="entry name" value="PBP_like_2"/>
    <property type="match status" value="1"/>
</dbReference>
<accession>A0AA35X3H2</accession>
<evidence type="ECO:0000313" key="2">
    <source>
        <dbReference type="EMBL" id="CAI8038396.1"/>
    </source>
</evidence>
<keyword evidence="3" id="KW-1185">Reference proteome</keyword>
<reference evidence="2" key="1">
    <citation type="submission" date="2023-03" db="EMBL/GenBank/DDBJ databases">
        <authorList>
            <person name="Steffen K."/>
            <person name="Cardenas P."/>
        </authorList>
    </citation>
    <scope>NUCLEOTIDE SEQUENCE</scope>
</reference>
<dbReference type="InterPro" id="IPR052738">
    <property type="entry name" value="ABC-Tungstate_binding"/>
</dbReference>
<dbReference type="InterPro" id="IPR024370">
    <property type="entry name" value="PBP_domain"/>
</dbReference>
<dbReference type="SUPFAM" id="SSF53850">
    <property type="entry name" value="Periplasmic binding protein-like II"/>
    <property type="match status" value="1"/>
</dbReference>
<sequence length="241" mass="26838">LRLSTTTSTENSGLIEKLVPVFEAKHDVSVHTIVGGTGRALNHARNGDVDIILVHAKNSELELVESRFGVNRQEIMYNEFIIVGPESDPARINGMKNMQEALANIANTRSAFVSRGDDSGTHKKELRLWNQAGIKPEGDWYKEVGLGMGKALQIADELNAYVLADKGTWLFMRDRLSLPIHVEGALDGRNVYGAIAVNPEVHPHVNYEDAMNLINWLKSDEAKNIISTYRVNGEQLFYVIE</sequence>
<name>A0AA35X3H2_GEOBA</name>
<dbReference type="PANTHER" id="PTHR37945">
    <property type="entry name" value="EXTRACELLULAR TUNGSTATE BINDING PROTEIN"/>
    <property type="match status" value="1"/>
</dbReference>
<dbReference type="PANTHER" id="PTHR37945:SF1">
    <property type="entry name" value="EXTRACELLULAR TUNGSTATE BINDING PROTEIN"/>
    <property type="match status" value="1"/>
</dbReference>
<dbReference type="Gene3D" id="3.40.190.10">
    <property type="entry name" value="Periplasmic binding protein-like II"/>
    <property type="match status" value="2"/>
</dbReference>
<feature type="non-terminal residue" evidence="2">
    <location>
        <position position="1"/>
    </location>
</feature>
<dbReference type="EMBL" id="CASHTH010002987">
    <property type="protein sequence ID" value="CAI8038396.1"/>
    <property type="molecule type" value="Genomic_DNA"/>
</dbReference>
<gene>
    <name evidence="2" type="ORF">GBAR_LOCUS21410</name>
</gene>
<evidence type="ECO:0000313" key="3">
    <source>
        <dbReference type="Proteomes" id="UP001174909"/>
    </source>
</evidence>
<dbReference type="AlphaFoldDB" id="A0AA35X3H2"/>
<organism evidence="2 3">
    <name type="scientific">Geodia barretti</name>
    <name type="common">Barrett's horny sponge</name>
    <dbReference type="NCBI Taxonomy" id="519541"/>
    <lineage>
        <taxon>Eukaryota</taxon>
        <taxon>Metazoa</taxon>
        <taxon>Porifera</taxon>
        <taxon>Demospongiae</taxon>
        <taxon>Heteroscleromorpha</taxon>
        <taxon>Tetractinellida</taxon>
        <taxon>Astrophorina</taxon>
        <taxon>Geodiidae</taxon>
        <taxon>Geodia</taxon>
    </lineage>
</organism>
<protein>
    <submittedName>
        <fullName evidence="2">ABC transporter anion-binding protein HVO_1888</fullName>
    </submittedName>
</protein>
<evidence type="ECO:0000259" key="1">
    <source>
        <dbReference type="Pfam" id="PF12849"/>
    </source>
</evidence>
<comment type="caution">
    <text evidence="2">The sequence shown here is derived from an EMBL/GenBank/DDBJ whole genome shotgun (WGS) entry which is preliminary data.</text>
</comment>